<name>A0A7X5ZQC5_9PSEU</name>
<protein>
    <submittedName>
        <fullName evidence="1">Protein gp37</fullName>
    </submittedName>
</protein>
<evidence type="ECO:0000313" key="2">
    <source>
        <dbReference type="Proteomes" id="UP000545493"/>
    </source>
</evidence>
<keyword evidence="2" id="KW-1185">Reference proteome</keyword>
<proteinExistence type="predicted"/>
<dbReference type="InterPro" id="IPR011101">
    <property type="entry name" value="DUF5131"/>
</dbReference>
<evidence type="ECO:0000313" key="1">
    <source>
        <dbReference type="EMBL" id="NIJ11607.1"/>
    </source>
</evidence>
<accession>A0A7X5ZQC5</accession>
<reference evidence="1 2" key="1">
    <citation type="submission" date="2020-03" db="EMBL/GenBank/DDBJ databases">
        <title>Sequencing the genomes of 1000 actinobacteria strains.</title>
        <authorList>
            <person name="Klenk H.-P."/>
        </authorList>
    </citation>
    <scope>NUCLEOTIDE SEQUENCE [LARGE SCALE GENOMIC DNA]</scope>
    <source>
        <strain evidence="1 2">DSM 45685</strain>
    </source>
</reference>
<dbReference type="Pfam" id="PF07505">
    <property type="entry name" value="DUF5131"/>
    <property type="match status" value="1"/>
</dbReference>
<dbReference type="Proteomes" id="UP000545493">
    <property type="component" value="Unassembled WGS sequence"/>
</dbReference>
<dbReference type="EMBL" id="JAAOYM010000001">
    <property type="protein sequence ID" value="NIJ11607.1"/>
    <property type="molecule type" value="Genomic_DNA"/>
</dbReference>
<sequence>MSATTGIEWTDATWNPVTGCTTVSSGCDHCYAKTFAERWRGTKGHHFERGFDVQLRPDKLDLPLRWRKPRRVFVNSMSDLFHDAVSDEFILGVWKVMARTPQHTYQILTKRHARMRSFVRRLAFAGPTREERAGGITGSVPYLFADGDENQRIGEVHPLANVWLGVSVENQRWADIRIPALLDTPAAVRFLSCEPLLGPVDLTTWLKHPQHACDRCDPDGPMDWHSGHLWGLCRCPCHPPRPARPNWVIAGGESGHGTRPMHPDWARTLRDQCHAAGVPFLFKQWGEWAPDELRFAAGNGPGPARHYFPDGSFMRRVGKRRAGRVLDGRTWDEFPRRGVA</sequence>
<organism evidence="1 2">
    <name type="scientific">Saccharomonospora amisosensis</name>
    <dbReference type="NCBI Taxonomy" id="1128677"/>
    <lineage>
        <taxon>Bacteria</taxon>
        <taxon>Bacillati</taxon>
        <taxon>Actinomycetota</taxon>
        <taxon>Actinomycetes</taxon>
        <taxon>Pseudonocardiales</taxon>
        <taxon>Pseudonocardiaceae</taxon>
        <taxon>Saccharomonospora</taxon>
    </lineage>
</organism>
<comment type="caution">
    <text evidence="1">The sequence shown here is derived from an EMBL/GenBank/DDBJ whole genome shotgun (WGS) entry which is preliminary data.</text>
</comment>
<gene>
    <name evidence="1" type="ORF">FHU38_001951</name>
</gene>
<dbReference type="RefSeq" id="WP_167169165.1">
    <property type="nucleotide sequence ID" value="NZ_JAAOYM010000001.1"/>
</dbReference>
<dbReference type="AlphaFoldDB" id="A0A7X5ZQC5"/>